<evidence type="ECO:0000256" key="1">
    <source>
        <dbReference type="SAM" id="MobiDB-lite"/>
    </source>
</evidence>
<dbReference type="EMBL" id="JAFHLR010000007">
    <property type="protein sequence ID" value="KAG5486893.1"/>
    <property type="molecule type" value="Genomic_DNA"/>
</dbReference>
<dbReference type="Proteomes" id="UP000674143">
    <property type="component" value="Unassembled WGS sequence"/>
</dbReference>
<feature type="compositionally biased region" description="Polar residues" evidence="1">
    <location>
        <begin position="350"/>
        <end position="363"/>
    </location>
</feature>
<evidence type="ECO:0000313" key="3">
    <source>
        <dbReference type="EMBL" id="KAG5486893.1"/>
    </source>
</evidence>
<dbReference type="AlphaFoldDB" id="A0A836L318"/>
<reference evidence="4" key="1">
    <citation type="journal article" date="2021" name="Microbiol. Resour. Announc.">
        <title>LGAAP: Leishmaniinae Genome Assembly and Annotation Pipeline.</title>
        <authorList>
            <person name="Almutairi H."/>
            <person name="Urbaniak M.D."/>
            <person name="Bates M.D."/>
            <person name="Jariyapan N."/>
            <person name="Kwakye-Nuako G."/>
            <person name="Thomaz-Soccol V."/>
            <person name="Al-Salem W.S."/>
            <person name="Dillon R.J."/>
            <person name="Bates P.A."/>
            <person name="Gatherer D."/>
        </authorList>
    </citation>
    <scope>NUCLEOTIDE SEQUENCE [LARGE SCALE GENOMIC DNA]</scope>
</reference>
<name>A0A836L318_9TRYP</name>
<feature type="region of interest" description="Disordered" evidence="1">
    <location>
        <begin position="194"/>
        <end position="410"/>
    </location>
</feature>
<organism evidence="3 4">
    <name type="scientific">Leishmania orientalis</name>
    <dbReference type="NCBI Taxonomy" id="2249476"/>
    <lineage>
        <taxon>Eukaryota</taxon>
        <taxon>Discoba</taxon>
        <taxon>Euglenozoa</taxon>
        <taxon>Kinetoplastea</taxon>
        <taxon>Metakinetoplastina</taxon>
        <taxon>Trypanosomatida</taxon>
        <taxon>Trypanosomatidae</taxon>
        <taxon>Leishmaniinae</taxon>
        <taxon>Leishmania</taxon>
    </lineage>
</organism>
<dbReference type="GeneID" id="92362216"/>
<feature type="region of interest" description="Disordered" evidence="1">
    <location>
        <begin position="155"/>
        <end position="175"/>
    </location>
</feature>
<dbReference type="FunFam" id="2.60.120.340:FF:000009">
    <property type="entry name" value="Nucleolar RNA-binding protein, truncated"/>
    <property type="match status" value="1"/>
</dbReference>
<dbReference type="RefSeq" id="XP_067065687.1">
    <property type="nucleotide sequence ID" value="XM_067208282.1"/>
</dbReference>
<feature type="compositionally biased region" description="Polar residues" evidence="1">
    <location>
        <begin position="401"/>
        <end position="410"/>
    </location>
</feature>
<accession>A0A836L318</accession>
<feature type="compositionally biased region" description="Acidic residues" evidence="1">
    <location>
        <begin position="275"/>
        <end position="311"/>
    </location>
</feature>
<sequence length="410" mass="43906">MHIHSRFCRTYIFSLLISSQFSSSTRKLPPLKHSHRYGITLSLPPHPHTLLPTTMQEFHAFSVSPNKEHKLDIPEGCGFHLSVLSLPRGTNGKSTVYVSADGKSYALASLDSQQNILQAPTDLIFNYQQQVTFFAKGSATVHCVGYRQELDLDDDDDASFAMEDSGDDNARDSEKAMTLPVDAITDTEKAKKRAAAAAATAANVSEDEEEEDEEVEDEDRTDSAEDASADETSDAEAAGEEMEEEEDDDEEIDSNIAEEPKGMQARHVDPTAPSSEDDEENGSDGDDEEGDEEDEESEGDDDDEDEEEDAEPPMKALRSEGRPSGGSPQGRLNGNSPQGRPSGGSPQGRLNGNSPQGRPSNGSPHGRHSTGGTPQGRKSGGGLSHGSPSTGGSPKGLKNGGASQQGRRSF</sequence>
<protein>
    <recommendedName>
        <fullName evidence="2">Nucleoplasmin-like domain-containing protein</fullName>
    </recommendedName>
</protein>
<feature type="compositionally biased region" description="Acidic residues" evidence="1">
    <location>
        <begin position="205"/>
        <end position="253"/>
    </location>
</feature>
<dbReference type="KEGG" id="loi:92362216"/>
<proteinExistence type="predicted"/>
<evidence type="ECO:0000313" key="4">
    <source>
        <dbReference type="Proteomes" id="UP000674143"/>
    </source>
</evidence>
<comment type="caution">
    <text evidence="3">The sequence shown here is derived from an EMBL/GenBank/DDBJ whole genome shotgun (WGS) entry which is preliminary data.</text>
</comment>
<evidence type="ECO:0000259" key="2">
    <source>
        <dbReference type="Pfam" id="PF17800"/>
    </source>
</evidence>
<dbReference type="InterPro" id="IPR041232">
    <property type="entry name" value="NPL"/>
</dbReference>
<gene>
    <name evidence="3" type="ORF">LSCM4_06361</name>
</gene>
<feature type="domain" description="Nucleoplasmin-like" evidence="2">
    <location>
        <begin position="58"/>
        <end position="146"/>
    </location>
</feature>
<keyword evidence="4" id="KW-1185">Reference proteome</keyword>
<dbReference type="Pfam" id="PF17800">
    <property type="entry name" value="NPL"/>
    <property type="match status" value="1"/>
</dbReference>
<reference evidence="4" key="2">
    <citation type="journal article" date="2021" name="Sci. Data">
        <title>Chromosome-scale genome sequencing, assembly and annotation of six genomes from subfamily Leishmaniinae.</title>
        <authorList>
            <person name="Almutairi H."/>
            <person name="Urbaniak M.D."/>
            <person name="Bates M.D."/>
            <person name="Jariyapan N."/>
            <person name="Kwakye-Nuako G."/>
            <person name="Thomaz Soccol V."/>
            <person name="Al-Salem W.S."/>
            <person name="Dillon R.J."/>
            <person name="Bates P.A."/>
            <person name="Gatherer D."/>
        </authorList>
    </citation>
    <scope>NUCLEOTIDE SEQUENCE [LARGE SCALE GENOMIC DNA]</scope>
</reference>
<dbReference type="Gene3D" id="2.60.120.340">
    <property type="entry name" value="Nucleoplasmin core domain"/>
    <property type="match status" value="1"/>
</dbReference>
<feature type="compositionally biased region" description="Basic and acidic residues" evidence="1">
    <location>
        <begin position="258"/>
        <end position="269"/>
    </location>
</feature>